<dbReference type="InterPro" id="IPR043504">
    <property type="entry name" value="Peptidase_S1_PA_chymotrypsin"/>
</dbReference>
<reference evidence="3" key="2">
    <citation type="submission" date="2025-09" db="UniProtKB">
        <authorList>
            <consortium name="Ensembl"/>
        </authorList>
    </citation>
    <scope>IDENTIFICATION</scope>
</reference>
<dbReference type="Proteomes" id="UP000261600">
    <property type="component" value="Unplaced"/>
</dbReference>
<dbReference type="STRING" id="43700.ENSMALP00000005691"/>
<feature type="domain" description="Peptidase S1" evidence="2">
    <location>
        <begin position="44"/>
        <end position="89"/>
    </location>
</feature>
<dbReference type="Ensembl" id="ENSMALT00000005816.1">
    <property type="protein sequence ID" value="ENSMALP00000005691.1"/>
    <property type="gene ID" value="ENSMALG00000004084.1"/>
</dbReference>
<evidence type="ECO:0000256" key="1">
    <source>
        <dbReference type="ARBA" id="ARBA00023157"/>
    </source>
</evidence>
<dbReference type="Gene3D" id="2.40.10.10">
    <property type="entry name" value="Trypsin-like serine proteases"/>
    <property type="match status" value="2"/>
</dbReference>
<dbReference type="AlphaFoldDB" id="A0A3Q3IXV2"/>
<dbReference type="Pfam" id="PF00089">
    <property type="entry name" value="Trypsin"/>
    <property type="match status" value="1"/>
</dbReference>
<evidence type="ECO:0000313" key="3">
    <source>
        <dbReference type="Ensembl" id="ENSMALP00000005691.1"/>
    </source>
</evidence>
<proteinExistence type="predicted"/>
<reference evidence="3" key="1">
    <citation type="submission" date="2025-08" db="UniProtKB">
        <authorList>
            <consortium name="Ensembl"/>
        </authorList>
    </citation>
    <scope>IDENTIFICATION</scope>
</reference>
<dbReference type="SUPFAM" id="SSF50494">
    <property type="entry name" value="Trypsin-like serine proteases"/>
    <property type="match status" value="1"/>
</dbReference>
<dbReference type="GO" id="GO:0006508">
    <property type="term" value="P:proteolysis"/>
    <property type="evidence" value="ECO:0007669"/>
    <property type="project" value="InterPro"/>
</dbReference>
<accession>A0A3Q3IXV2</accession>
<evidence type="ECO:0000259" key="2">
    <source>
        <dbReference type="PROSITE" id="PS50240"/>
    </source>
</evidence>
<dbReference type="InterPro" id="IPR018114">
    <property type="entry name" value="TRYPSIN_HIS"/>
</dbReference>
<dbReference type="PANTHER" id="PTHR24252:SF8">
    <property type="entry name" value="ACROSIN"/>
    <property type="match status" value="1"/>
</dbReference>
<keyword evidence="4" id="KW-1185">Reference proteome</keyword>
<organism evidence="3 4">
    <name type="scientific">Monopterus albus</name>
    <name type="common">Swamp eel</name>
    <dbReference type="NCBI Taxonomy" id="43700"/>
    <lineage>
        <taxon>Eukaryota</taxon>
        <taxon>Metazoa</taxon>
        <taxon>Chordata</taxon>
        <taxon>Craniata</taxon>
        <taxon>Vertebrata</taxon>
        <taxon>Euteleostomi</taxon>
        <taxon>Actinopterygii</taxon>
        <taxon>Neopterygii</taxon>
        <taxon>Teleostei</taxon>
        <taxon>Neoteleostei</taxon>
        <taxon>Acanthomorphata</taxon>
        <taxon>Anabantaria</taxon>
        <taxon>Synbranchiformes</taxon>
        <taxon>Synbranchidae</taxon>
        <taxon>Monopterus</taxon>
    </lineage>
</organism>
<sequence>MDHNPQPANTSHDNNPGMIEYHSLFVSGVSLSSVCGKPPLNNRIVGGQTASAGSWPWQVSLHRSGSHICGGSLINNQWVMTAAHCCKPR</sequence>
<dbReference type="PROSITE" id="PS00134">
    <property type="entry name" value="TRYPSIN_HIS"/>
    <property type="match status" value="1"/>
</dbReference>
<name>A0A3Q3IXV2_MONAL</name>
<dbReference type="PANTHER" id="PTHR24252">
    <property type="entry name" value="ACROSIN-RELATED"/>
    <property type="match status" value="1"/>
</dbReference>
<dbReference type="PROSITE" id="PS50240">
    <property type="entry name" value="TRYPSIN_DOM"/>
    <property type="match status" value="1"/>
</dbReference>
<evidence type="ECO:0000313" key="4">
    <source>
        <dbReference type="Proteomes" id="UP000261600"/>
    </source>
</evidence>
<protein>
    <recommendedName>
        <fullName evidence="2">Peptidase S1 domain-containing protein</fullName>
    </recommendedName>
</protein>
<dbReference type="InterPro" id="IPR009003">
    <property type="entry name" value="Peptidase_S1_PA"/>
</dbReference>
<keyword evidence="1" id="KW-1015">Disulfide bond</keyword>
<dbReference type="GO" id="GO:0004252">
    <property type="term" value="F:serine-type endopeptidase activity"/>
    <property type="evidence" value="ECO:0007669"/>
    <property type="project" value="InterPro"/>
</dbReference>
<dbReference type="InterPro" id="IPR001254">
    <property type="entry name" value="Trypsin_dom"/>
</dbReference>